<dbReference type="Gene3D" id="2.40.160.60">
    <property type="entry name" value="Outer membrane protein transport protein (OMPP1/FadL/TodX)"/>
    <property type="match status" value="1"/>
</dbReference>
<dbReference type="EMBL" id="CAKLCM010000001">
    <property type="protein sequence ID" value="CAH0524589.1"/>
    <property type="molecule type" value="Genomic_DNA"/>
</dbReference>
<dbReference type="Pfam" id="PF13729">
    <property type="entry name" value="TraF_2"/>
    <property type="match status" value="1"/>
</dbReference>
<evidence type="ECO:0000256" key="1">
    <source>
        <dbReference type="SAM" id="SignalP"/>
    </source>
</evidence>
<dbReference type="RefSeq" id="WP_237483482.1">
    <property type="nucleotide sequence ID" value="NZ_CAKLCM010000001.1"/>
</dbReference>
<feature type="chain" id="PRO_5045390727" description="Conjugal transfer protein TraF" evidence="1">
    <location>
        <begin position="23"/>
        <end position="376"/>
    </location>
</feature>
<evidence type="ECO:0000313" key="3">
    <source>
        <dbReference type="Proteomes" id="UP000838160"/>
    </source>
</evidence>
<organism evidence="2 3">
    <name type="scientific">Vibrio hippocampi</name>
    <dbReference type="NCBI Taxonomy" id="654686"/>
    <lineage>
        <taxon>Bacteria</taxon>
        <taxon>Pseudomonadati</taxon>
        <taxon>Pseudomonadota</taxon>
        <taxon>Gammaproteobacteria</taxon>
        <taxon>Vibrionales</taxon>
        <taxon>Vibrionaceae</taxon>
        <taxon>Vibrio</taxon>
    </lineage>
</organism>
<dbReference type="Proteomes" id="UP000838160">
    <property type="component" value="Unassembled WGS sequence"/>
</dbReference>
<comment type="caution">
    <text evidence="2">The sequence shown here is derived from an EMBL/GenBank/DDBJ whole genome shotgun (WGS) entry which is preliminary data.</text>
</comment>
<evidence type="ECO:0008006" key="4">
    <source>
        <dbReference type="Google" id="ProtNLM"/>
    </source>
</evidence>
<reference evidence="2" key="1">
    <citation type="submission" date="2021-12" db="EMBL/GenBank/DDBJ databases">
        <authorList>
            <person name="Rodrigo-Torres L."/>
            <person name="Arahal R. D."/>
            <person name="Lucena T."/>
        </authorList>
    </citation>
    <scope>NUCLEOTIDE SEQUENCE</scope>
    <source>
        <strain evidence="2">CECT 8226</strain>
    </source>
</reference>
<sequence length="376" mass="40865">MFNIRFLALAVGMGCVSSSAFSNTFSADARSMAMGNTGVVSADFLTAPFHNPALGAAYRTEDDFGILIPAIGATVYDKDDALTTIDDAQDLYDGLGNTPSQSDLDKLDDYLTDLSEAQPLNVNAGLAMAISIPNQYMSTNLFASSYVELITDAEIGNETDPQDRYDNAEIATTGFGLVEFGVALAKEFTIAGERVSFGVSPKYQDLRTYSDISTLDDFDLDDYDQSEISESAFNLDLGAVWYKGNWRVGVVGKNLIKQEIDTMYTDLTYTLSPTYTLGAGYAAQLLTATVDVDLTEQERFDFEGDETQFLRLGLELNAWDWAQLRAGYEKDLADNLEDSFTAGIGISPWDLVSLDLAGSYAGDNQFGASANLAFTF</sequence>
<name>A0ABM8ZEA7_9VIBR</name>
<accession>A0ABM8ZEA7</accession>
<keyword evidence="1" id="KW-0732">Signal</keyword>
<feature type="signal peptide" evidence="1">
    <location>
        <begin position="1"/>
        <end position="22"/>
    </location>
</feature>
<protein>
    <recommendedName>
        <fullName evidence="4">Conjugal transfer protein TraF</fullName>
    </recommendedName>
</protein>
<gene>
    <name evidence="2" type="ORF">VHP8226_00429</name>
</gene>
<keyword evidence="3" id="KW-1185">Reference proteome</keyword>
<evidence type="ECO:0000313" key="2">
    <source>
        <dbReference type="EMBL" id="CAH0524589.1"/>
    </source>
</evidence>
<dbReference type="InterPro" id="IPR032811">
    <property type="entry name" value="Put_conjugal_transfer"/>
</dbReference>
<proteinExistence type="predicted"/>